<accession>A7E4E1</accession>
<proteinExistence type="predicted"/>
<keyword evidence="2" id="KW-1185">Reference proteome</keyword>
<dbReference type="EMBL" id="CH476621">
    <property type="protein sequence ID" value="EDN90763.1"/>
    <property type="molecule type" value="Genomic_DNA"/>
</dbReference>
<dbReference type="RefSeq" id="XP_001598077.1">
    <property type="nucleotide sequence ID" value="XM_001598027.1"/>
</dbReference>
<dbReference type="HOGENOM" id="CLU_3107787_0_0_1"/>
<sequence>MHRDKFTKPTPQSNCKLNFETETETKGFPFSRMLPEYLVTYSLTYLVGINQ</sequence>
<dbReference type="InParanoid" id="A7E4E1"/>
<reference evidence="2" key="1">
    <citation type="journal article" date="2011" name="PLoS Genet.">
        <title>Genomic analysis of the necrotrophic fungal pathogens Sclerotinia sclerotiorum and Botrytis cinerea.</title>
        <authorList>
            <person name="Amselem J."/>
            <person name="Cuomo C.A."/>
            <person name="van Kan J.A."/>
            <person name="Viaud M."/>
            <person name="Benito E.P."/>
            <person name="Couloux A."/>
            <person name="Coutinho P.M."/>
            <person name="de Vries R.P."/>
            <person name="Dyer P.S."/>
            <person name="Fillinger S."/>
            <person name="Fournier E."/>
            <person name="Gout L."/>
            <person name="Hahn M."/>
            <person name="Kohn L."/>
            <person name="Lapalu N."/>
            <person name="Plummer K.M."/>
            <person name="Pradier J.M."/>
            <person name="Quevillon E."/>
            <person name="Sharon A."/>
            <person name="Simon A."/>
            <person name="ten Have A."/>
            <person name="Tudzynski B."/>
            <person name="Tudzynski P."/>
            <person name="Wincker P."/>
            <person name="Andrew M."/>
            <person name="Anthouard V."/>
            <person name="Beever R.E."/>
            <person name="Beffa R."/>
            <person name="Benoit I."/>
            <person name="Bouzid O."/>
            <person name="Brault B."/>
            <person name="Chen Z."/>
            <person name="Choquer M."/>
            <person name="Collemare J."/>
            <person name="Cotton P."/>
            <person name="Danchin E.G."/>
            <person name="Da Silva C."/>
            <person name="Gautier A."/>
            <person name="Giraud C."/>
            <person name="Giraud T."/>
            <person name="Gonzalez C."/>
            <person name="Grossetete S."/>
            <person name="Guldener U."/>
            <person name="Henrissat B."/>
            <person name="Howlett B.J."/>
            <person name="Kodira C."/>
            <person name="Kretschmer M."/>
            <person name="Lappartient A."/>
            <person name="Leroch M."/>
            <person name="Levis C."/>
            <person name="Mauceli E."/>
            <person name="Neuveglise C."/>
            <person name="Oeser B."/>
            <person name="Pearson M."/>
            <person name="Poulain J."/>
            <person name="Poussereau N."/>
            <person name="Quesneville H."/>
            <person name="Rascle C."/>
            <person name="Schumacher J."/>
            <person name="Segurens B."/>
            <person name="Sexton A."/>
            <person name="Silva E."/>
            <person name="Sirven C."/>
            <person name="Soanes D.M."/>
            <person name="Talbot N.J."/>
            <person name="Templeton M."/>
            <person name="Yandava C."/>
            <person name="Yarden O."/>
            <person name="Zeng Q."/>
            <person name="Rollins J.A."/>
            <person name="Lebrun M.H."/>
            <person name="Dickman M."/>
        </authorList>
    </citation>
    <scope>NUCLEOTIDE SEQUENCE [LARGE SCALE GENOMIC DNA]</scope>
    <source>
        <strain evidence="2">ATCC 18683 / 1980 / Ss-1</strain>
    </source>
</reference>
<organism evidence="1 2">
    <name type="scientific">Sclerotinia sclerotiorum (strain ATCC 18683 / 1980 / Ss-1)</name>
    <name type="common">White mold</name>
    <name type="synonym">Whetzelinia sclerotiorum</name>
    <dbReference type="NCBI Taxonomy" id="665079"/>
    <lineage>
        <taxon>Eukaryota</taxon>
        <taxon>Fungi</taxon>
        <taxon>Dikarya</taxon>
        <taxon>Ascomycota</taxon>
        <taxon>Pezizomycotina</taxon>
        <taxon>Leotiomycetes</taxon>
        <taxon>Helotiales</taxon>
        <taxon>Sclerotiniaceae</taxon>
        <taxon>Sclerotinia</taxon>
    </lineage>
</organism>
<dbReference type="AlphaFoldDB" id="A7E4E1"/>
<dbReference type="GeneID" id="5494691"/>
<dbReference type="Proteomes" id="UP000001312">
    <property type="component" value="Unassembled WGS sequence"/>
</dbReference>
<evidence type="ECO:0000313" key="1">
    <source>
        <dbReference type="EMBL" id="EDN90763.1"/>
    </source>
</evidence>
<evidence type="ECO:0000313" key="2">
    <source>
        <dbReference type="Proteomes" id="UP000001312"/>
    </source>
</evidence>
<gene>
    <name evidence="1" type="ORF">SS1G_00163</name>
</gene>
<dbReference type="KEGG" id="ssl:SS1G_00163"/>
<name>A7E4E1_SCLS1</name>
<protein>
    <submittedName>
        <fullName evidence="1">Uncharacterized protein</fullName>
    </submittedName>
</protein>